<accession>A0A4V1IS38</accession>
<evidence type="ECO:0000313" key="2">
    <source>
        <dbReference type="Proteomes" id="UP000269721"/>
    </source>
</evidence>
<gene>
    <name evidence="1" type="ORF">BDK51DRAFT_51278</name>
</gene>
<dbReference type="AlphaFoldDB" id="A0A4V1IS38"/>
<evidence type="ECO:0000313" key="1">
    <source>
        <dbReference type="EMBL" id="RKO92207.1"/>
    </source>
</evidence>
<sequence>MRSYMGPRTRKSLPDVVDGWEYRITYRKLAQIHSRRPLDGGVEKIFLDADRLEEPASHLRKVLVSHDHTRVAYLLVAPEHEQGLLYLRDIDSGTGAMKVGASIGCLGRILSPAIDSCRGRGPIDTDLYSLYSILSMGSSTSFGLQKAVRFSTLG</sequence>
<reference evidence="2" key="1">
    <citation type="journal article" date="2018" name="Nat. Microbiol.">
        <title>Leveraging single-cell genomics to expand the fungal tree of life.</title>
        <authorList>
            <person name="Ahrendt S.R."/>
            <person name="Quandt C.A."/>
            <person name="Ciobanu D."/>
            <person name="Clum A."/>
            <person name="Salamov A."/>
            <person name="Andreopoulos B."/>
            <person name="Cheng J.F."/>
            <person name="Woyke T."/>
            <person name="Pelin A."/>
            <person name="Henrissat B."/>
            <person name="Reynolds N.K."/>
            <person name="Benny G.L."/>
            <person name="Smith M.E."/>
            <person name="James T.Y."/>
            <person name="Grigoriev I.V."/>
        </authorList>
    </citation>
    <scope>NUCLEOTIDE SEQUENCE [LARGE SCALE GENOMIC DNA]</scope>
</reference>
<keyword evidence="2" id="KW-1185">Reference proteome</keyword>
<protein>
    <submittedName>
        <fullName evidence="1">Uncharacterized protein</fullName>
    </submittedName>
</protein>
<proteinExistence type="predicted"/>
<organism evidence="1 2">
    <name type="scientific">Blyttiomyces helicus</name>
    <dbReference type="NCBI Taxonomy" id="388810"/>
    <lineage>
        <taxon>Eukaryota</taxon>
        <taxon>Fungi</taxon>
        <taxon>Fungi incertae sedis</taxon>
        <taxon>Chytridiomycota</taxon>
        <taxon>Chytridiomycota incertae sedis</taxon>
        <taxon>Chytridiomycetes</taxon>
        <taxon>Chytridiomycetes incertae sedis</taxon>
        <taxon>Blyttiomyces</taxon>
    </lineage>
</organism>
<dbReference type="Proteomes" id="UP000269721">
    <property type="component" value="Unassembled WGS sequence"/>
</dbReference>
<name>A0A4V1IS38_9FUNG</name>
<dbReference type="EMBL" id="KZ994735">
    <property type="protein sequence ID" value="RKO92207.1"/>
    <property type="molecule type" value="Genomic_DNA"/>
</dbReference>